<dbReference type="Proteomes" id="UP000887574">
    <property type="component" value="Unplaced"/>
</dbReference>
<dbReference type="InterPro" id="IPR023476">
    <property type="entry name" value="Pep_tRNA_hydro_II_dom_sf"/>
</dbReference>
<protein>
    <recommendedName>
        <fullName evidence="1">peptidyl-tRNA hydrolase</fullName>
        <ecNumber evidence="1">3.1.1.29</ecNumber>
    </recommendedName>
</protein>
<dbReference type="EC" id="3.1.1.29" evidence="1"/>
<reference evidence="6" key="1">
    <citation type="submission" date="2022-11" db="UniProtKB">
        <authorList>
            <consortium name="WormBaseParasite"/>
        </authorList>
    </citation>
    <scope>IDENTIFICATION</scope>
</reference>
<dbReference type="AlphaFoldDB" id="A0A915EQZ4"/>
<accession>A0A915EQZ4</accession>
<dbReference type="GO" id="GO:0005829">
    <property type="term" value="C:cytosol"/>
    <property type="evidence" value="ECO:0007669"/>
    <property type="project" value="TreeGrafter"/>
</dbReference>
<name>A0A915EQZ4_9BILA</name>
<organism evidence="5 6">
    <name type="scientific">Ditylenchus dipsaci</name>
    <dbReference type="NCBI Taxonomy" id="166011"/>
    <lineage>
        <taxon>Eukaryota</taxon>
        <taxon>Metazoa</taxon>
        <taxon>Ecdysozoa</taxon>
        <taxon>Nematoda</taxon>
        <taxon>Chromadorea</taxon>
        <taxon>Rhabditida</taxon>
        <taxon>Tylenchina</taxon>
        <taxon>Tylenchomorpha</taxon>
        <taxon>Sphaerularioidea</taxon>
        <taxon>Anguinidae</taxon>
        <taxon>Anguininae</taxon>
        <taxon>Ditylenchus</taxon>
    </lineage>
</organism>
<evidence type="ECO:0000256" key="2">
    <source>
        <dbReference type="ARBA" id="ARBA00022801"/>
    </source>
</evidence>
<evidence type="ECO:0000256" key="3">
    <source>
        <dbReference type="ARBA" id="ARBA00038050"/>
    </source>
</evidence>
<dbReference type="InterPro" id="IPR002833">
    <property type="entry name" value="PTH2"/>
</dbReference>
<evidence type="ECO:0000256" key="1">
    <source>
        <dbReference type="ARBA" id="ARBA00013260"/>
    </source>
</evidence>
<evidence type="ECO:0000313" key="5">
    <source>
        <dbReference type="Proteomes" id="UP000887574"/>
    </source>
</evidence>
<dbReference type="WBParaSite" id="jg842">
    <property type="protein sequence ID" value="jg842"/>
    <property type="gene ID" value="jg842"/>
</dbReference>
<dbReference type="FunFam" id="3.40.1490.10:FF:000002">
    <property type="entry name" value="Peptidyl-tRNA hydrolase 2, mitochondrial"/>
    <property type="match status" value="1"/>
</dbReference>
<comment type="catalytic activity">
    <reaction evidence="4">
        <text>an N-acyl-L-alpha-aminoacyl-tRNA + H2O = an N-acyl-L-amino acid + a tRNA + H(+)</text>
        <dbReference type="Rhea" id="RHEA:54448"/>
        <dbReference type="Rhea" id="RHEA-COMP:10123"/>
        <dbReference type="Rhea" id="RHEA-COMP:13883"/>
        <dbReference type="ChEBI" id="CHEBI:15377"/>
        <dbReference type="ChEBI" id="CHEBI:15378"/>
        <dbReference type="ChEBI" id="CHEBI:59874"/>
        <dbReference type="ChEBI" id="CHEBI:78442"/>
        <dbReference type="ChEBI" id="CHEBI:138191"/>
        <dbReference type="EC" id="3.1.1.29"/>
    </reaction>
</comment>
<keyword evidence="5" id="KW-1185">Reference proteome</keyword>
<proteinExistence type="inferred from homology"/>
<evidence type="ECO:0000313" key="6">
    <source>
        <dbReference type="WBParaSite" id="jg842"/>
    </source>
</evidence>
<dbReference type="PANTHER" id="PTHR12649:SF11">
    <property type="entry name" value="PEPTIDYL-TRNA HYDROLASE 2, MITOCHONDRIAL"/>
    <property type="match status" value="1"/>
</dbReference>
<dbReference type="SUPFAM" id="SSF102462">
    <property type="entry name" value="Peptidyl-tRNA hydrolase II"/>
    <property type="match status" value="1"/>
</dbReference>
<dbReference type="NCBIfam" id="TIGR00283">
    <property type="entry name" value="arch_pth2"/>
    <property type="match status" value="1"/>
</dbReference>
<keyword evidence="2" id="KW-0378">Hydrolase</keyword>
<dbReference type="Gene3D" id="3.40.1490.10">
    <property type="entry name" value="Bit1"/>
    <property type="match status" value="1"/>
</dbReference>
<dbReference type="GO" id="GO:0004045">
    <property type="term" value="F:peptidyl-tRNA hydrolase activity"/>
    <property type="evidence" value="ECO:0007669"/>
    <property type="project" value="UniProtKB-EC"/>
</dbReference>
<dbReference type="Pfam" id="PF01981">
    <property type="entry name" value="PTH2"/>
    <property type="match status" value="1"/>
</dbReference>
<dbReference type="PANTHER" id="PTHR12649">
    <property type="entry name" value="PEPTIDYL-TRNA HYDROLASE 2"/>
    <property type="match status" value="1"/>
</dbReference>
<sequence>MMGGYFSSPSSIIRDFPSFVFKASESQKMIFVVNTSLKMQGGKMAAQVAHAALGVYRVAKKSDQGRKALAKYAREGEKMVVVKGQSAEQLEDLCERAKNKGLFAYVVQDAGRTQVASGSLTVLGLFGCQEDVDELTGTMKLL</sequence>
<evidence type="ECO:0000256" key="4">
    <source>
        <dbReference type="ARBA" id="ARBA00048707"/>
    </source>
</evidence>
<comment type="similarity">
    <text evidence="3">Belongs to the PTH2 family.</text>
</comment>